<evidence type="ECO:0000256" key="1">
    <source>
        <dbReference type="SAM" id="MobiDB-lite"/>
    </source>
</evidence>
<name>A0A915ZW22_9GLOM</name>
<proteinExistence type="predicted"/>
<sequence length="139" mass="15132">MPSSSQTSAMRANRNASVRARAESGCVPPLIGWTARAGAGRWPDRRNRVEPAWPALCTERDGPGPSGLRSHAERSRPAPLGILRMAEDLANRDHTCWGTTVVGRNRCVGARRSDRRPTAADRNPARLRAPAESLSSLRD</sequence>
<feature type="region of interest" description="Disordered" evidence="1">
    <location>
        <begin position="107"/>
        <end position="139"/>
    </location>
</feature>
<evidence type="ECO:0000313" key="2">
    <source>
        <dbReference type="EMBL" id="CAB5392074.1"/>
    </source>
</evidence>
<protein>
    <submittedName>
        <fullName evidence="2">Uncharacterized protein</fullName>
    </submittedName>
</protein>
<comment type="caution">
    <text evidence="2">The sequence shown here is derived from an EMBL/GenBank/DDBJ whole genome shotgun (WGS) entry which is preliminary data.</text>
</comment>
<feature type="compositionally biased region" description="Low complexity" evidence="1">
    <location>
        <begin position="8"/>
        <end position="19"/>
    </location>
</feature>
<dbReference type="AlphaFoldDB" id="A0A915ZW22"/>
<feature type="region of interest" description="Disordered" evidence="1">
    <location>
        <begin position="1"/>
        <end position="22"/>
    </location>
</feature>
<dbReference type="Proteomes" id="UP000684084">
    <property type="component" value="Unassembled WGS sequence"/>
</dbReference>
<accession>A0A915ZW22</accession>
<dbReference type="EMBL" id="CAGKOT010000075">
    <property type="protein sequence ID" value="CAB5392074.1"/>
    <property type="molecule type" value="Genomic_DNA"/>
</dbReference>
<reference evidence="2" key="1">
    <citation type="submission" date="2020-05" db="EMBL/GenBank/DDBJ databases">
        <authorList>
            <person name="Rincon C."/>
            <person name="Sanders R I."/>
            <person name="Robbins C."/>
            <person name="Chaturvedi A."/>
        </authorList>
    </citation>
    <scope>NUCLEOTIDE SEQUENCE</scope>
    <source>
        <strain evidence="2">CHB12</strain>
    </source>
</reference>
<organism evidence="2 3">
    <name type="scientific">Rhizophagus irregularis</name>
    <dbReference type="NCBI Taxonomy" id="588596"/>
    <lineage>
        <taxon>Eukaryota</taxon>
        <taxon>Fungi</taxon>
        <taxon>Fungi incertae sedis</taxon>
        <taxon>Mucoromycota</taxon>
        <taxon>Glomeromycotina</taxon>
        <taxon>Glomeromycetes</taxon>
        <taxon>Glomerales</taxon>
        <taxon>Glomeraceae</taxon>
        <taxon>Rhizophagus</taxon>
    </lineage>
</organism>
<gene>
    <name evidence="2" type="ORF">CHRIB12_LOCUS22242</name>
</gene>
<evidence type="ECO:0000313" key="3">
    <source>
        <dbReference type="Proteomes" id="UP000684084"/>
    </source>
</evidence>
<feature type="region of interest" description="Disordered" evidence="1">
    <location>
        <begin position="55"/>
        <end position="76"/>
    </location>
</feature>